<feature type="region of interest" description="Disordered" evidence="1">
    <location>
        <begin position="1"/>
        <end position="79"/>
    </location>
</feature>
<proteinExistence type="predicted"/>
<feature type="region of interest" description="Disordered" evidence="1">
    <location>
        <begin position="96"/>
        <end position="134"/>
    </location>
</feature>
<dbReference type="Proteomes" id="UP000325780">
    <property type="component" value="Unassembled WGS sequence"/>
</dbReference>
<organism evidence="2 3">
    <name type="scientific">Aspergillus avenaceus</name>
    <dbReference type="NCBI Taxonomy" id="36643"/>
    <lineage>
        <taxon>Eukaryota</taxon>
        <taxon>Fungi</taxon>
        <taxon>Dikarya</taxon>
        <taxon>Ascomycota</taxon>
        <taxon>Pezizomycotina</taxon>
        <taxon>Eurotiomycetes</taxon>
        <taxon>Eurotiomycetidae</taxon>
        <taxon>Eurotiales</taxon>
        <taxon>Aspergillaceae</taxon>
        <taxon>Aspergillus</taxon>
        <taxon>Aspergillus subgen. Circumdati</taxon>
    </lineage>
</organism>
<reference evidence="2 3" key="1">
    <citation type="submission" date="2019-04" db="EMBL/GenBank/DDBJ databases">
        <title>Friends and foes A comparative genomics study of 23 Aspergillus species from section Flavi.</title>
        <authorList>
            <consortium name="DOE Joint Genome Institute"/>
            <person name="Kjaerbolling I."/>
            <person name="Vesth T."/>
            <person name="Frisvad J.C."/>
            <person name="Nybo J.L."/>
            <person name="Theobald S."/>
            <person name="Kildgaard S."/>
            <person name="Isbrandt T."/>
            <person name="Kuo A."/>
            <person name="Sato A."/>
            <person name="Lyhne E.K."/>
            <person name="Kogle M.E."/>
            <person name="Wiebenga A."/>
            <person name="Kun R.S."/>
            <person name="Lubbers R.J."/>
            <person name="Makela M.R."/>
            <person name="Barry K."/>
            <person name="Chovatia M."/>
            <person name="Clum A."/>
            <person name="Daum C."/>
            <person name="Haridas S."/>
            <person name="He G."/>
            <person name="LaButti K."/>
            <person name="Lipzen A."/>
            <person name="Mondo S."/>
            <person name="Riley R."/>
            <person name="Salamov A."/>
            <person name="Simmons B.A."/>
            <person name="Magnuson J.K."/>
            <person name="Henrissat B."/>
            <person name="Mortensen U.H."/>
            <person name="Larsen T.O."/>
            <person name="Devries R.P."/>
            <person name="Grigoriev I.V."/>
            <person name="Machida M."/>
            <person name="Baker S.E."/>
            <person name="Andersen M.R."/>
        </authorList>
    </citation>
    <scope>NUCLEOTIDE SEQUENCE [LARGE SCALE GENOMIC DNA]</scope>
    <source>
        <strain evidence="2 3">IBT 18842</strain>
    </source>
</reference>
<feature type="region of interest" description="Disordered" evidence="1">
    <location>
        <begin position="189"/>
        <end position="243"/>
    </location>
</feature>
<evidence type="ECO:0008006" key="4">
    <source>
        <dbReference type="Google" id="ProtNLM"/>
    </source>
</evidence>
<keyword evidence="3" id="KW-1185">Reference proteome</keyword>
<feature type="compositionally biased region" description="Low complexity" evidence="1">
    <location>
        <begin position="221"/>
        <end position="231"/>
    </location>
</feature>
<gene>
    <name evidence="2" type="ORF">BDV25DRAFT_160614</name>
</gene>
<protein>
    <recommendedName>
        <fullName evidence="4">Pal1 cell morphology protein-domain-containing protein</fullName>
    </recommendedName>
</protein>
<dbReference type="AlphaFoldDB" id="A0A5N6TLV0"/>
<name>A0A5N6TLV0_ASPAV</name>
<evidence type="ECO:0000313" key="2">
    <source>
        <dbReference type="EMBL" id="KAE8147322.1"/>
    </source>
</evidence>
<dbReference type="OrthoDB" id="4445002at2759"/>
<evidence type="ECO:0000256" key="1">
    <source>
        <dbReference type="SAM" id="MobiDB-lite"/>
    </source>
</evidence>
<feature type="compositionally biased region" description="Basic and acidic residues" evidence="1">
    <location>
        <begin position="189"/>
        <end position="198"/>
    </location>
</feature>
<dbReference type="EMBL" id="ML742213">
    <property type="protein sequence ID" value="KAE8147322.1"/>
    <property type="molecule type" value="Genomic_DNA"/>
</dbReference>
<feature type="compositionally biased region" description="Low complexity" evidence="1">
    <location>
        <begin position="59"/>
        <end position="68"/>
    </location>
</feature>
<accession>A0A5N6TLV0</accession>
<feature type="compositionally biased region" description="Basic and acidic residues" evidence="1">
    <location>
        <begin position="70"/>
        <end position="79"/>
    </location>
</feature>
<evidence type="ECO:0000313" key="3">
    <source>
        <dbReference type="Proteomes" id="UP000325780"/>
    </source>
</evidence>
<feature type="compositionally biased region" description="Low complexity" evidence="1">
    <location>
        <begin position="1"/>
        <end position="24"/>
    </location>
</feature>
<sequence length="260" mass="29990">MPTNQTSTPTSSTTTFTTITSSTTDHPLSLRPHLTRWVSRKMSRPEIQKHHHHHHQQQEQEQQQQQHQPLRTDIDSSEERVNDSYAAYCRAFTEGRTHSPSTTFQNHSTFQGGQYSFPDFNQNTGEESPRGSRVRVMDRVEGTASTPLDEGLFDFRPIGYYGFSPLQGPGVTPPPQIMTPDMYTQRLERETSLDRSVDSDLASVHRRVGRESFDQSRPQKKGQQTRGQQTREQQKKPQRKRGFLAPLRSLWLQIRSRSRS</sequence>
<feature type="compositionally biased region" description="Polar residues" evidence="1">
    <location>
        <begin position="98"/>
        <end position="126"/>
    </location>
</feature>